<dbReference type="Pfam" id="PF02297">
    <property type="entry name" value="COX6B"/>
    <property type="match status" value="1"/>
</dbReference>
<comment type="caution">
    <text evidence="12">The sequence shown here is derived from an EMBL/GenBank/DDBJ whole genome shotgun (WGS) entry which is preliminary data.</text>
</comment>
<feature type="compositionally biased region" description="Basic and acidic residues" evidence="10">
    <location>
        <begin position="53"/>
        <end position="66"/>
    </location>
</feature>
<dbReference type="SMART" id="SM00544">
    <property type="entry name" value="MA3"/>
    <property type="match status" value="1"/>
</dbReference>
<dbReference type="GO" id="GO:0071013">
    <property type="term" value="C:catalytic step 2 spliceosome"/>
    <property type="evidence" value="ECO:0007669"/>
    <property type="project" value="TreeGrafter"/>
</dbReference>
<dbReference type="EMBL" id="ULHB01000128">
    <property type="protein sequence ID" value="SYW82771.1"/>
    <property type="molecule type" value="Genomic_DNA"/>
</dbReference>
<evidence type="ECO:0000313" key="12">
    <source>
        <dbReference type="EMBL" id="SYW82771.1"/>
    </source>
</evidence>
<dbReference type="AlphaFoldDB" id="A0A8H8QQK5"/>
<dbReference type="Pfam" id="PF02854">
    <property type="entry name" value="MIF4G"/>
    <property type="match status" value="1"/>
</dbReference>
<evidence type="ECO:0000313" key="13">
    <source>
        <dbReference type="Proteomes" id="UP000658997"/>
    </source>
</evidence>
<gene>
    <name evidence="12" type="ORF">UBRO2_04893</name>
</gene>
<dbReference type="PANTHER" id="PTHR18034:SF3">
    <property type="entry name" value="PRE-MRNA-SPLICING FACTOR CWC22 HOMOLOG"/>
    <property type="match status" value="1"/>
</dbReference>
<proteinExistence type="inferred from homology"/>
<dbReference type="InterPro" id="IPR003891">
    <property type="entry name" value="Initiation_fac_eIF4g_MI"/>
</dbReference>
<evidence type="ECO:0000256" key="7">
    <source>
        <dbReference type="ARBA" id="ARBA00023157"/>
    </source>
</evidence>
<evidence type="ECO:0000256" key="2">
    <source>
        <dbReference type="ARBA" id="ARBA00004123"/>
    </source>
</evidence>
<accession>A0A8H8QQK5</accession>
<dbReference type="InterPro" id="IPR003890">
    <property type="entry name" value="MIF4G-like_typ-3"/>
</dbReference>
<comment type="subcellular location">
    <subcellularLocation>
        <location evidence="3">Mitochondrion</location>
    </subcellularLocation>
    <subcellularLocation>
        <location evidence="2">Nucleus</location>
    </subcellularLocation>
</comment>
<keyword evidence="13" id="KW-1185">Reference proteome</keyword>
<sequence>MPSTPEPAPAPKRDERKACWSHRDRYFACLTQKGVTVPPGTDMSDGRGPVGKAAKEEQERLEREKKVTAEEVRKQDPCLEERQGYETNCARSWVDYFNKRRVLEERQKMIGEDKFSRRKAARARDALEEEAKANEVAAKGEALRSTLAQLSATKAGGAYIPPARLKALMAEAAAADPGSVEYQRMSWDALKKSITGLVNKVAAENIKSIVPELFGGANLIRGRGLYCRSIMRAQALSLSFTPVFAALTAIVNTKLPMIGELLVIRLVSQFRRSFKRNDKTVCNSTAMFIAHLVNQRVVHEVLALEILVLLLDKPTDDSVEIAVGFMREVGAFLAEEAPKANNSIFDRFRAVLYEGEISKRVQYMIEVLSQVRRDGFKDNPRIPEALDLVEEDDQITHRVSLDDHLNVEEGLNVFKKDPDFIENEERYRSIKAEILGEDEDCDDSGSDADSGSGSSTDDSEDGGEDNAQHQLEIHDRTETNLINLRRTIYLTIMSSLDFEESVHKLLKLEIPDGQDIELCNMIVECCSQERTYSKFYGNMGERFCKLHRKWSDNFEQSFRNYYDTIHRYETNRLRNIARFFGHLFSTDSISWASLSVVHMNEEDTTSSSRIFVKILFQEMQQQLGLKVLAERFKEPSLQEAWQGLFPKDNPKSTRFSVNYFTSIGLGILTEDMREHLKNAPKILLAQRQAALAARGSDDSDTDSSSVLSTPTRHGLAHRAPTRLGRIPRARVRAHGLALAHTQLILTRVDLTHQEVGATVAAQARGDVVGEAGHVRPPTPHICPGHVQEPDLTRGPSRRDVVHSRIRAPCRVRLRAHLLDLAPRMLIKGAGGALVLDQRTQSLVVLVGPHPEVVAAVLHRRTVH</sequence>
<evidence type="ECO:0000256" key="3">
    <source>
        <dbReference type="ARBA" id="ARBA00004173"/>
    </source>
</evidence>
<evidence type="ECO:0000256" key="8">
    <source>
        <dbReference type="ARBA" id="ARBA00023187"/>
    </source>
</evidence>
<feature type="region of interest" description="Disordered" evidence="10">
    <location>
        <begin position="34"/>
        <end position="66"/>
    </location>
</feature>
<keyword evidence="5" id="KW-0507">mRNA processing</keyword>
<comment type="function">
    <text evidence="1">Involved in pre-mRNA splicing.</text>
</comment>
<evidence type="ECO:0000256" key="10">
    <source>
        <dbReference type="SAM" id="MobiDB-lite"/>
    </source>
</evidence>
<comment type="similarity">
    <text evidence="4">Belongs to the CWC22 family.</text>
</comment>
<dbReference type="GO" id="GO:0000398">
    <property type="term" value="P:mRNA splicing, via spliceosome"/>
    <property type="evidence" value="ECO:0007669"/>
    <property type="project" value="TreeGrafter"/>
</dbReference>
<feature type="region of interest" description="Disordered" evidence="10">
    <location>
        <begin position="694"/>
        <end position="717"/>
    </location>
</feature>
<dbReference type="Proteomes" id="UP000658997">
    <property type="component" value="Unassembled WGS sequence"/>
</dbReference>
<evidence type="ECO:0000256" key="5">
    <source>
        <dbReference type="ARBA" id="ARBA00022664"/>
    </source>
</evidence>
<dbReference type="PANTHER" id="PTHR18034">
    <property type="entry name" value="CELL CYCLE CONTROL PROTEIN CWF22-RELATED"/>
    <property type="match status" value="1"/>
</dbReference>
<dbReference type="InterPro" id="IPR016024">
    <property type="entry name" value="ARM-type_fold"/>
</dbReference>
<protein>
    <submittedName>
        <fullName evidence="12">Related to Pre-mRNA splicing factor cwc22</fullName>
    </submittedName>
</protein>
<dbReference type="GO" id="GO:0005739">
    <property type="term" value="C:mitochondrion"/>
    <property type="evidence" value="ECO:0007669"/>
    <property type="project" value="UniProtKB-SubCell"/>
</dbReference>
<dbReference type="GO" id="GO:0003723">
    <property type="term" value="F:RNA binding"/>
    <property type="evidence" value="ECO:0007669"/>
    <property type="project" value="InterPro"/>
</dbReference>
<dbReference type="Pfam" id="PF02847">
    <property type="entry name" value="MA3"/>
    <property type="match status" value="1"/>
</dbReference>
<dbReference type="FunFam" id="1.25.40.180:FF:000004">
    <property type="entry name" value="pre-mRNA-splicing factor CWC22 homolog"/>
    <property type="match status" value="1"/>
</dbReference>
<feature type="compositionally biased region" description="Low complexity" evidence="10">
    <location>
        <begin position="447"/>
        <end position="456"/>
    </location>
</feature>
<evidence type="ECO:0000256" key="4">
    <source>
        <dbReference type="ARBA" id="ARBA00006856"/>
    </source>
</evidence>
<name>A0A8H8QQK5_9BASI</name>
<dbReference type="PROSITE" id="PS51366">
    <property type="entry name" value="MI"/>
    <property type="match status" value="1"/>
</dbReference>
<reference evidence="12" key="1">
    <citation type="submission" date="2018-08" db="EMBL/GenBank/DDBJ databases">
        <authorList>
            <person name="Guldener U."/>
        </authorList>
    </citation>
    <scope>NUCLEOTIDE SEQUENCE</scope>
    <source>
        <strain evidence="12">UB2</strain>
    </source>
</reference>
<dbReference type="InterPro" id="IPR048280">
    <property type="entry name" value="COX6B-like"/>
</dbReference>
<keyword evidence="8" id="KW-0508">mRNA splicing</keyword>
<evidence type="ECO:0000256" key="9">
    <source>
        <dbReference type="ARBA" id="ARBA00023242"/>
    </source>
</evidence>
<evidence type="ECO:0000259" key="11">
    <source>
        <dbReference type="PROSITE" id="PS51366"/>
    </source>
</evidence>
<feature type="region of interest" description="Disordered" evidence="10">
    <location>
        <begin position="438"/>
        <end position="474"/>
    </location>
</feature>
<dbReference type="SMART" id="SM00543">
    <property type="entry name" value="MIF4G"/>
    <property type="match status" value="1"/>
</dbReference>
<keyword evidence="6" id="KW-0496">Mitochondrion</keyword>
<dbReference type="InterPro" id="IPR050781">
    <property type="entry name" value="CWC22_splicing_factor"/>
</dbReference>
<feature type="domain" description="MI" evidence="11">
    <location>
        <begin position="483"/>
        <end position="599"/>
    </location>
</feature>
<keyword evidence="9" id="KW-0539">Nucleus</keyword>
<organism evidence="12 13">
    <name type="scientific">Ustilago bromivora</name>
    <dbReference type="NCBI Taxonomy" id="307758"/>
    <lineage>
        <taxon>Eukaryota</taxon>
        <taxon>Fungi</taxon>
        <taxon>Dikarya</taxon>
        <taxon>Basidiomycota</taxon>
        <taxon>Ustilaginomycotina</taxon>
        <taxon>Ustilaginomycetes</taxon>
        <taxon>Ustilaginales</taxon>
        <taxon>Ustilaginaceae</taxon>
        <taxon>Ustilago</taxon>
    </lineage>
</organism>
<evidence type="ECO:0000256" key="1">
    <source>
        <dbReference type="ARBA" id="ARBA00003777"/>
    </source>
</evidence>
<dbReference type="SUPFAM" id="SSF48371">
    <property type="entry name" value="ARM repeat"/>
    <property type="match status" value="1"/>
</dbReference>
<evidence type="ECO:0000256" key="6">
    <source>
        <dbReference type="ARBA" id="ARBA00023128"/>
    </source>
</evidence>
<dbReference type="Gene3D" id="1.25.40.180">
    <property type="match status" value="1"/>
</dbReference>
<keyword evidence="7" id="KW-1015">Disulfide bond</keyword>